<dbReference type="InterPro" id="IPR016024">
    <property type="entry name" value="ARM-type_fold"/>
</dbReference>
<dbReference type="Pfam" id="PF01602">
    <property type="entry name" value="Adaptin_N"/>
    <property type="match status" value="1"/>
</dbReference>
<feature type="compositionally biased region" description="Acidic residues" evidence="6">
    <location>
        <begin position="710"/>
        <end position="721"/>
    </location>
</feature>
<dbReference type="STRING" id="2163413.A0A4P6XD49"/>
<evidence type="ECO:0000313" key="9">
    <source>
        <dbReference type="Proteomes" id="UP000292447"/>
    </source>
</evidence>
<comment type="similarity">
    <text evidence="2">Belongs to the adaptor complexes large subunit family.</text>
</comment>
<proteinExistence type="inferred from homology"/>
<evidence type="ECO:0000256" key="5">
    <source>
        <dbReference type="ARBA" id="ARBA00023136"/>
    </source>
</evidence>
<evidence type="ECO:0000256" key="2">
    <source>
        <dbReference type="ARBA" id="ARBA00006613"/>
    </source>
</evidence>
<dbReference type="GO" id="GO:0012505">
    <property type="term" value="C:endomembrane system"/>
    <property type="evidence" value="ECO:0007669"/>
    <property type="project" value="UniProtKB-SubCell"/>
</dbReference>
<evidence type="ECO:0000256" key="1">
    <source>
        <dbReference type="ARBA" id="ARBA00004308"/>
    </source>
</evidence>
<protein>
    <submittedName>
        <fullName evidence="8">Vesicle coat complex, various subunits</fullName>
    </submittedName>
</protein>
<evidence type="ECO:0000256" key="6">
    <source>
        <dbReference type="SAM" id="MobiDB-lite"/>
    </source>
</evidence>
<feature type="region of interest" description="Disordered" evidence="6">
    <location>
        <begin position="710"/>
        <end position="762"/>
    </location>
</feature>
<dbReference type="GO" id="GO:0006886">
    <property type="term" value="P:intracellular protein transport"/>
    <property type="evidence" value="ECO:0007669"/>
    <property type="project" value="InterPro"/>
</dbReference>
<dbReference type="PANTHER" id="PTHR11134">
    <property type="entry name" value="ADAPTOR COMPLEX SUBUNIT BETA FAMILY MEMBER"/>
    <property type="match status" value="1"/>
</dbReference>
<keyword evidence="9" id="KW-1185">Reference proteome</keyword>
<dbReference type="Gene3D" id="1.25.10.10">
    <property type="entry name" value="Leucine-rich Repeat Variant"/>
    <property type="match status" value="1"/>
</dbReference>
<dbReference type="EMBL" id="CP034456">
    <property type="protein sequence ID" value="QBM85497.1"/>
    <property type="molecule type" value="Genomic_DNA"/>
</dbReference>
<evidence type="ECO:0000256" key="4">
    <source>
        <dbReference type="ARBA" id="ARBA00022927"/>
    </source>
</evidence>
<evidence type="ECO:0000256" key="3">
    <source>
        <dbReference type="ARBA" id="ARBA00022448"/>
    </source>
</evidence>
<dbReference type="GO" id="GO:0016192">
    <property type="term" value="P:vesicle-mediated transport"/>
    <property type="evidence" value="ECO:0007669"/>
    <property type="project" value="InterPro"/>
</dbReference>
<reference evidence="9" key="1">
    <citation type="submission" date="2019-03" db="EMBL/GenBank/DDBJ databases">
        <title>Snf2 controls pulcherriminic acid biosynthesis and connects pigmentation and antifungal activity of the yeast Metschnikowia pulcherrima.</title>
        <authorList>
            <person name="Gore-Lloyd D."/>
            <person name="Sumann I."/>
            <person name="Brachmann A.O."/>
            <person name="Schneeberger K."/>
            <person name="Ortiz-Merino R.A."/>
            <person name="Moreno-Beltran M."/>
            <person name="Schlaefli M."/>
            <person name="Kirner P."/>
            <person name="Santos Kron A."/>
            <person name="Wolfe K.H."/>
            <person name="Piel J."/>
            <person name="Ahrens C.H."/>
            <person name="Henk D."/>
            <person name="Freimoser F.M."/>
        </authorList>
    </citation>
    <scope>NUCLEOTIDE SEQUENCE [LARGE SCALE GENOMIC DNA]</scope>
    <source>
        <strain evidence="9">APC 1.2</strain>
    </source>
</reference>
<keyword evidence="5" id="KW-0472">Membrane</keyword>
<keyword evidence="3" id="KW-0813">Transport</keyword>
<evidence type="ECO:0000259" key="7">
    <source>
        <dbReference type="Pfam" id="PF01602"/>
    </source>
</evidence>
<dbReference type="InterPro" id="IPR026739">
    <property type="entry name" value="AP_beta"/>
</dbReference>
<feature type="compositionally biased region" description="Basic and acidic residues" evidence="6">
    <location>
        <begin position="747"/>
        <end position="762"/>
    </location>
</feature>
<sequence>MADSFARFSSIIESARDITIEAAVSASTRLTETPTAKRPQEIAKLLSSRLDREVLSGMKCVMALVAAGEDGSVYFADVVKNVTLTNARVRALVMLYVEKYAESEPDTALLSINSVQKLLADKAPNVRAASIRTLGGIRIPEIASLLLLCIKRTLNDRLPEVRSATALAIGSAFTIEGIQKLQLLKHLATLMGDASSLVVGSAVKVFFSLKPQLLRILRTRTWAPVHANFRRYVRLLLDLDDWSRAMLTDLLVEYCLKFIPRPTLVVGDGSREALPDDFASFPKVYDCEMDQDLKSFVHSLGSATYSSSTIVVLSAVRALVTLATPRDVSEGGFPKILIKLVAATASEPEKLQLLQLILMLASCMPEEFQGAARKFFPHPNDSTHVAKCKLQILLALFTDDSALYIIKELQYNATSYRREIAQNAVQAIGFCCQKSSRWTDRILYWCLLQMEDSLSGSILADLLKVVRFLLQQKQAASLSAEQVTRTVYKLSMVLDNRKSRLSEEAKASIIWTIGEFTQVTNNIIGPDVLRRSLKSYAQEPEKVRFELLLLAAKAYLFELQELTGTSDPKELSTVTKKMFEYVMQLARYDMSTSTRDKARMFDELFSDIANHQLAYLFMQAPKYVSQITDLSLQSHYLARYMKKLQRADASSLPPLSIRKEAIGPKVSLASYKNDSWSSAAVASPIHKEIPKPQFETLMLNSNRLQSLDEFFGDEDESDDPYNESSEKESESSLSEEEDDEEEEDDDSRPSSDSEVLLLEHGH</sequence>
<name>A0A4P6XD49_9ASCO</name>
<dbReference type="AlphaFoldDB" id="A0A4P6XD49"/>
<dbReference type="InterPro" id="IPR011989">
    <property type="entry name" value="ARM-like"/>
</dbReference>
<feature type="compositionally biased region" description="Acidic residues" evidence="6">
    <location>
        <begin position="733"/>
        <end position="746"/>
    </location>
</feature>
<dbReference type="SUPFAM" id="SSF48371">
    <property type="entry name" value="ARM repeat"/>
    <property type="match status" value="1"/>
</dbReference>
<organism evidence="8 9">
    <name type="scientific">Metschnikowia aff. pulcherrima</name>
    <dbReference type="NCBI Taxonomy" id="2163413"/>
    <lineage>
        <taxon>Eukaryota</taxon>
        <taxon>Fungi</taxon>
        <taxon>Dikarya</taxon>
        <taxon>Ascomycota</taxon>
        <taxon>Saccharomycotina</taxon>
        <taxon>Pichiomycetes</taxon>
        <taxon>Metschnikowiaceae</taxon>
        <taxon>Metschnikowia</taxon>
    </lineage>
</organism>
<accession>A0A4P6XD49</accession>
<dbReference type="InterPro" id="IPR002553">
    <property type="entry name" value="Clathrin/coatomer_adapt-like_N"/>
</dbReference>
<dbReference type="Proteomes" id="UP000292447">
    <property type="component" value="Chromosome I"/>
</dbReference>
<evidence type="ECO:0000313" key="8">
    <source>
        <dbReference type="EMBL" id="QBM85497.1"/>
    </source>
</evidence>
<gene>
    <name evidence="8" type="primary">MPUL0A01160</name>
    <name evidence="8" type="ORF">METSCH_A01160</name>
</gene>
<comment type="subcellular location">
    <subcellularLocation>
        <location evidence="1">Endomembrane system</location>
    </subcellularLocation>
</comment>
<feature type="domain" description="Clathrin/coatomer adaptor adaptin-like N-terminal" evidence="7">
    <location>
        <begin position="38"/>
        <end position="607"/>
    </location>
</feature>
<keyword evidence="4" id="KW-0653">Protein transport</keyword>
<dbReference type="GO" id="GO:0030117">
    <property type="term" value="C:membrane coat"/>
    <property type="evidence" value="ECO:0007669"/>
    <property type="project" value="InterPro"/>
</dbReference>